<keyword evidence="3" id="KW-1185">Reference proteome</keyword>
<name>A0A7G6E466_THEFR</name>
<dbReference type="InterPro" id="IPR050243">
    <property type="entry name" value="PHP_phosphatase"/>
</dbReference>
<protein>
    <submittedName>
        <fullName evidence="2">PHP domain-containing protein</fullName>
    </submittedName>
</protein>
<dbReference type="InterPro" id="IPR004013">
    <property type="entry name" value="PHP_dom"/>
</dbReference>
<dbReference type="InterPro" id="IPR003141">
    <property type="entry name" value="Pol/His_phosphatase_N"/>
</dbReference>
<dbReference type="KEGG" id="tfr:BR63_11455"/>
<proteinExistence type="predicted"/>
<feature type="domain" description="Polymerase/histidinol phosphatase N-terminal" evidence="1">
    <location>
        <begin position="5"/>
        <end position="84"/>
    </location>
</feature>
<evidence type="ECO:0000313" key="3">
    <source>
        <dbReference type="Proteomes" id="UP000515847"/>
    </source>
</evidence>
<dbReference type="GO" id="GO:0042578">
    <property type="term" value="F:phosphoric ester hydrolase activity"/>
    <property type="evidence" value="ECO:0007669"/>
    <property type="project" value="TreeGrafter"/>
</dbReference>
<dbReference type="GO" id="GO:0005829">
    <property type="term" value="C:cytosol"/>
    <property type="evidence" value="ECO:0007669"/>
    <property type="project" value="TreeGrafter"/>
</dbReference>
<gene>
    <name evidence="2" type="ORF">BR63_11455</name>
</gene>
<dbReference type="PANTHER" id="PTHR36928">
    <property type="entry name" value="PHOSPHATASE YCDX-RELATED"/>
    <property type="match status" value="1"/>
</dbReference>
<dbReference type="Gene3D" id="3.20.20.140">
    <property type="entry name" value="Metal-dependent hydrolases"/>
    <property type="match status" value="1"/>
</dbReference>
<dbReference type="SMART" id="SM00481">
    <property type="entry name" value="POLIIIAc"/>
    <property type="match status" value="1"/>
</dbReference>
<dbReference type="Proteomes" id="UP000515847">
    <property type="component" value="Chromosome"/>
</dbReference>
<dbReference type="GO" id="GO:0008270">
    <property type="term" value="F:zinc ion binding"/>
    <property type="evidence" value="ECO:0007669"/>
    <property type="project" value="TreeGrafter"/>
</dbReference>
<dbReference type="SUPFAM" id="SSF89550">
    <property type="entry name" value="PHP domain-like"/>
    <property type="match status" value="1"/>
</dbReference>
<dbReference type="PANTHER" id="PTHR36928:SF1">
    <property type="entry name" value="PHOSPHATASE YCDX-RELATED"/>
    <property type="match status" value="1"/>
</dbReference>
<reference evidence="2 3" key="1">
    <citation type="journal article" date="2019" name="Front. Microbiol.">
        <title>Thermoanaerosceptrum fracticalcis gen. nov. sp. nov., a Novel Fumarate-Fermenting Microorganism From a Deep Fractured Carbonate Aquifer of the US Great Basin.</title>
        <authorList>
            <person name="Hamilton-Brehm S.D."/>
            <person name="Stewart L.E."/>
            <person name="Zavarin M."/>
            <person name="Caldwell M."/>
            <person name="Lawson P.A."/>
            <person name="Onstott T.C."/>
            <person name="Grzymski J."/>
            <person name="Neveux I."/>
            <person name="Lollar B.S."/>
            <person name="Russell C.E."/>
            <person name="Moser D.P."/>
        </authorList>
    </citation>
    <scope>NUCLEOTIDE SEQUENCE [LARGE SCALE GENOMIC DNA]</scope>
    <source>
        <strain evidence="2 3">DRI-13</strain>
    </source>
</reference>
<dbReference type="OrthoDB" id="9808747at2"/>
<sequence length="245" mass="27255">MQFIGDYHMHSTYSDGKATVAEMVEAAYHCKLSEVGISDHGPRNIGTGVKNSRVFLRVKDELEKLAPRFPGLKMFASAEADIISPTGELDVSQEVIKNLDYLIVGLHPYVFPKGLAGVEFILGNQVKKFVPLLREKIINLNTKALVEAIYQYDVWTISHPGLKMEIDIGEVARACINRDTAWEINAGHKHPSYKDVLAAARSGVDFVVNSDAHFPESVGCLDYGSWVLEKCEVPVERVRNAKKQN</sequence>
<accession>A0A7G6E466</accession>
<dbReference type="RefSeq" id="WP_034420317.1">
    <property type="nucleotide sequence ID" value="NZ_CP045798.1"/>
</dbReference>
<dbReference type="EMBL" id="CP045798">
    <property type="protein sequence ID" value="QNB46870.1"/>
    <property type="molecule type" value="Genomic_DNA"/>
</dbReference>
<organism evidence="2 3">
    <name type="scientific">Thermanaerosceptrum fracticalcis</name>
    <dbReference type="NCBI Taxonomy" id="1712410"/>
    <lineage>
        <taxon>Bacteria</taxon>
        <taxon>Bacillati</taxon>
        <taxon>Bacillota</taxon>
        <taxon>Clostridia</taxon>
        <taxon>Eubacteriales</taxon>
        <taxon>Peptococcaceae</taxon>
        <taxon>Thermanaerosceptrum</taxon>
    </lineage>
</organism>
<dbReference type="AlphaFoldDB" id="A0A7G6E466"/>
<dbReference type="Pfam" id="PF02811">
    <property type="entry name" value="PHP"/>
    <property type="match status" value="1"/>
</dbReference>
<dbReference type="InterPro" id="IPR016195">
    <property type="entry name" value="Pol/histidinol_Pase-like"/>
</dbReference>
<evidence type="ECO:0000259" key="1">
    <source>
        <dbReference type="SMART" id="SM00481"/>
    </source>
</evidence>
<evidence type="ECO:0000313" key="2">
    <source>
        <dbReference type="EMBL" id="QNB46870.1"/>
    </source>
</evidence>